<name>A0A2N0USF8_9FIRM</name>
<dbReference type="Gene3D" id="3.40.50.300">
    <property type="entry name" value="P-loop containing nucleotide triphosphate hydrolases"/>
    <property type="match status" value="1"/>
</dbReference>
<dbReference type="SUPFAM" id="SSF52980">
    <property type="entry name" value="Restriction endonuclease-like"/>
    <property type="match status" value="1"/>
</dbReference>
<evidence type="ECO:0000313" key="4">
    <source>
        <dbReference type="Proteomes" id="UP000233425"/>
    </source>
</evidence>
<accession>A0A2N0USF8</accession>
<proteinExistence type="predicted"/>
<protein>
    <recommendedName>
        <fullName evidence="5">DUF4143 domain-containing protein</fullName>
    </recommendedName>
</protein>
<comment type="caution">
    <text evidence="3">The sequence shown here is derived from an EMBL/GenBank/DDBJ whole genome shotgun (WGS) entry which is preliminary data.</text>
</comment>
<dbReference type="Pfam" id="PF13173">
    <property type="entry name" value="AAA_14"/>
    <property type="match status" value="1"/>
</dbReference>
<evidence type="ECO:0008006" key="5">
    <source>
        <dbReference type="Google" id="ProtNLM"/>
    </source>
</evidence>
<gene>
    <name evidence="3" type="ORF">RBATCC27255_01100</name>
</gene>
<dbReference type="EMBL" id="NNSR01000052">
    <property type="protein sequence ID" value="PKD29917.1"/>
    <property type="molecule type" value="Genomic_DNA"/>
</dbReference>
<dbReference type="PANTHER" id="PTHR33295">
    <property type="entry name" value="ATPASE"/>
    <property type="match status" value="1"/>
</dbReference>
<sequence length="450" mass="51666">MLQRKAYEHLVKWKNTPDKKALLITGARQIGKTYIIRKFAEENYSNFIEINFITNPDAAKIFNGDLNAETILINLTAYTQKPLVKGDTLIFFDEIQECPSARTAIKFLVDDGQFDYIESGSLLGVRYKEVKSYPVGYEENYRMYPLDFEEFATANGIQPQTIEYLKKCYDNKEMVTEAVHQSMLKLFQYYIIVGGMPAVVQKFVDTKDISEVLKIQKDILDLYRQDISKYSDNNKEKIKSIFDLIPAQLNDRNRRFTLSDIKNSARMLRYETSFNWLADAGVALPCYNITEPVLPLELNLQNNLFKLFLCDTGLLCAASMGNIQFDILSGDLSVNMGSILENVFAQELVSNGFLLRYFNKKNIGEIDFIVQKGKSAVPIEIKSGNDYTKHKALDNLISKQSWNINSGIVFCKGNLEIENGITYYPWYMSMFFKQETLPEHLKVNVDIVNI</sequence>
<dbReference type="PANTHER" id="PTHR33295:SF7">
    <property type="entry name" value="ATPASE"/>
    <property type="match status" value="1"/>
</dbReference>
<dbReference type="AlphaFoldDB" id="A0A2N0USF8"/>
<reference evidence="3" key="1">
    <citation type="journal article" date="2018" name="Environ. Microbiol.">
        <title>Sporulation capability and amylosome conservation among diverse human colonic and rumen isolates of the keystone starch-degrader Ruminococcus bromii.</title>
        <authorList>
            <person name="Mukhopadhya I."/>
            <person name="Morais S."/>
            <person name="Laverde-Gomez J."/>
            <person name="Sheridan P.O."/>
            <person name="Walker A.W."/>
            <person name="Kelly W."/>
            <person name="Klieve A.V."/>
            <person name="Ouwerkerk D."/>
            <person name="Duncan S.H."/>
            <person name="Louis P."/>
            <person name="Koropatkin N."/>
            <person name="Cockburn D."/>
            <person name="Kibler R."/>
            <person name="Cooper P.J."/>
            <person name="Sandoval C."/>
            <person name="Crost E."/>
            <person name="Juge N."/>
            <person name="Bayer E.A."/>
            <person name="Flint H.J."/>
        </authorList>
    </citation>
    <scope>NUCLEOTIDE SEQUENCE [LARGE SCALE GENOMIC DNA]</scope>
    <source>
        <strain evidence="3">ATCC 27255</strain>
    </source>
</reference>
<dbReference type="InterPro" id="IPR041682">
    <property type="entry name" value="AAA_14"/>
</dbReference>
<keyword evidence="4" id="KW-1185">Reference proteome</keyword>
<dbReference type="InterPro" id="IPR011335">
    <property type="entry name" value="Restrct_endonuc-II-like"/>
</dbReference>
<dbReference type="Pfam" id="PF13635">
    <property type="entry name" value="DUF4143"/>
    <property type="match status" value="1"/>
</dbReference>
<evidence type="ECO:0000259" key="2">
    <source>
        <dbReference type="Pfam" id="PF13635"/>
    </source>
</evidence>
<organism evidence="3 4">
    <name type="scientific">Ruminococcus bromii</name>
    <dbReference type="NCBI Taxonomy" id="40518"/>
    <lineage>
        <taxon>Bacteria</taxon>
        <taxon>Bacillati</taxon>
        <taxon>Bacillota</taxon>
        <taxon>Clostridia</taxon>
        <taxon>Eubacteriales</taxon>
        <taxon>Oscillospiraceae</taxon>
        <taxon>Ruminococcus</taxon>
    </lineage>
</organism>
<dbReference type="Proteomes" id="UP000233425">
    <property type="component" value="Unassembled WGS sequence"/>
</dbReference>
<feature type="domain" description="DUF4143" evidence="2">
    <location>
        <begin position="225"/>
        <end position="384"/>
    </location>
</feature>
<evidence type="ECO:0000259" key="1">
    <source>
        <dbReference type="Pfam" id="PF13173"/>
    </source>
</evidence>
<dbReference type="InterPro" id="IPR027417">
    <property type="entry name" value="P-loop_NTPase"/>
</dbReference>
<dbReference type="SUPFAM" id="SSF52540">
    <property type="entry name" value="P-loop containing nucleoside triphosphate hydrolases"/>
    <property type="match status" value="1"/>
</dbReference>
<dbReference type="InterPro" id="IPR025420">
    <property type="entry name" value="DUF4143"/>
</dbReference>
<evidence type="ECO:0000313" key="3">
    <source>
        <dbReference type="EMBL" id="PKD29917.1"/>
    </source>
</evidence>
<dbReference type="RefSeq" id="WP_101029106.1">
    <property type="nucleotide sequence ID" value="NZ_CABMMZ010000052.1"/>
</dbReference>
<feature type="domain" description="AAA" evidence="1">
    <location>
        <begin position="19"/>
        <end position="151"/>
    </location>
</feature>